<gene>
    <name evidence="3" type="ORF">PPRIM_AZ9-3.1.T0180012</name>
</gene>
<name>A0A8S1K7K1_PARPR</name>
<evidence type="ECO:0000256" key="1">
    <source>
        <dbReference type="SAM" id="MobiDB-lite"/>
    </source>
</evidence>
<keyword evidence="4" id="KW-1185">Reference proteome</keyword>
<accession>A0A8S1K7K1</accession>
<dbReference type="InterPro" id="IPR016166">
    <property type="entry name" value="FAD-bd_PCMH"/>
</dbReference>
<dbReference type="GO" id="GO:0071949">
    <property type="term" value="F:FAD binding"/>
    <property type="evidence" value="ECO:0007669"/>
    <property type="project" value="InterPro"/>
</dbReference>
<sequence>MNNLYVRISLICGALSTSYFVNQYFEKTYFRRLRFIRKLARTYFKQDDGTELFDDQIIGNVVARSDGMHLHFGNMKQYVAQKFSTPTAIIYVQKVEAIKKIVQKASKYGFKVTTMDVDSIQDYKQQLQNNLNLSQKEIKRLTYCKYPFLIINLRKVLHQEYDQQTQIVKVGVGNRVQDVNQFLAQYGRRIPLSGQQRLFTILSDNSTPLDSVEYDNLNQIVTGLVAISPTSHQLQTETPTASPIINQLFIGQQHRFGIVYEVSLKTESLELPVKQEINLDKRYISKTNLYYLFDSLIKLSQQQRQKIQFLYDCYSNQYKIIQQGTQNLPDLKQTLDNVVDKYVTRQLWNNNNSNSKNNYNNNNNNNNNKKNKQNDNNNTFNEEMSLQLKYQLSSSQLLSCLLQLKELQLKQQQKQFLVQVDFKTGYLTVNINNHLPSNEKLQMVKSFTHYISNRRGRFIQCNDKLINRMLKLETYPMELGLNSMRLEHKFAELIDKNKVMFHEFLQHTELDEQIS</sequence>
<evidence type="ECO:0000313" key="3">
    <source>
        <dbReference type="EMBL" id="CAD8051269.1"/>
    </source>
</evidence>
<reference evidence="3" key="1">
    <citation type="submission" date="2021-01" db="EMBL/GenBank/DDBJ databases">
        <authorList>
            <consortium name="Genoscope - CEA"/>
            <person name="William W."/>
        </authorList>
    </citation>
    <scope>NUCLEOTIDE SEQUENCE</scope>
</reference>
<evidence type="ECO:0000259" key="2">
    <source>
        <dbReference type="PROSITE" id="PS51387"/>
    </source>
</evidence>
<feature type="domain" description="FAD-binding PCMH-type" evidence="2">
    <location>
        <begin position="82"/>
        <end position="269"/>
    </location>
</feature>
<dbReference type="PROSITE" id="PS51387">
    <property type="entry name" value="FAD_PCMH"/>
    <property type="match status" value="1"/>
</dbReference>
<proteinExistence type="predicted"/>
<dbReference type="OMA" id="GRFIQCN"/>
<feature type="compositionally biased region" description="Low complexity" evidence="1">
    <location>
        <begin position="349"/>
        <end position="378"/>
    </location>
</feature>
<organism evidence="3 4">
    <name type="scientific">Paramecium primaurelia</name>
    <dbReference type="NCBI Taxonomy" id="5886"/>
    <lineage>
        <taxon>Eukaryota</taxon>
        <taxon>Sar</taxon>
        <taxon>Alveolata</taxon>
        <taxon>Ciliophora</taxon>
        <taxon>Intramacronucleata</taxon>
        <taxon>Oligohymenophorea</taxon>
        <taxon>Peniculida</taxon>
        <taxon>Parameciidae</taxon>
        <taxon>Paramecium</taxon>
    </lineage>
</organism>
<dbReference type="EMBL" id="CAJJDM010000014">
    <property type="protein sequence ID" value="CAD8051269.1"/>
    <property type="molecule type" value="Genomic_DNA"/>
</dbReference>
<feature type="region of interest" description="Disordered" evidence="1">
    <location>
        <begin position="349"/>
        <end position="379"/>
    </location>
</feature>
<dbReference type="AlphaFoldDB" id="A0A8S1K7K1"/>
<protein>
    <recommendedName>
        <fullName evidence="2">FAD-binding PCMH-type domain-containing protein</fullName>
    </recommendedName>
</protein>
<evidence type="ECO:0000313" key="4">
    <source>
        <dbReference type="Proteomes" id="UP000688137"/>
    </source>
</evidence>
<dbReference type="Proteomes" id="UP000688137">
    <property type="component" value="Unassembled WGS sequence"/>
</dbReference>
<comment type="caution">
    <text evidence="3">The sequence shown here is derived from an EMBL/GenBank/DDBJ whole genome shotgun (WGS) entry which is preliminary data.</text>
</comment>